<evidence type="ECO:0000256" key="1">
    <source>
        <dbReference type="ARBA" id="ARBA00004651"/>
    </source>
</evidence>
<evidence type="ECO:0000256" key="2">
    <source>
        <dbReference type="ARBA" id="ARBA00022692"/>
    </source>
</evidence>
<feature type="transmembrane region" description="Helical" evidence="7">
    <location>
        <begin position="365"/>
        <end position="387"/>
    </location>
</feature>
<protein>
    <submittedName>
        <fullName evidence="9">MFS transporter</fullName>
    </submittedName>
</protein>
<evidence type="ECO:0000256" key="4">
    <source>
        <dbReference type="ARBA" id="ARBA00023136"/>
    </source>
</evidence>
<dbReference type="Pfam" id="PF07690">
    <property type="entry name" value="MFS_1"/>
    <property type="match status" value="1"/>
</dbReference>
<comment type="subcellular location">
    <subcellularLocation>
        <location evidence="1">Cell membrane</location>
        <topology evidence="1">Multi-pass membrane protein</topology>
    </subcellularLocation>
</comment>
<dbReference type="InterPro" id="IPR011701">
    <property type="entry name" value="MFS"/>
</dbReference>
<feature type="transmembrane region" description="Helical" evidence="7">
    <location>
        <begin position="72"/>
        <end position="91"/>
    </location>
</feature>
<dbReference type="RefSeq" id="WP_086815627.1">
    <property type="nucleotide sequence ID" value="NZ_BJMM01000003.1"/>
</dbReference>
<feature type="domain" description="Major facilitator superfamily (MFS) profile" evidence="8">
    <location>
        <begin position="6"/>
        <end position="491"/>
    </location>
</feature>
<gene>
    <name evidence="9" type="ORF">SCA03_10170</name>
</gene>
<dbReference type="Proteomes" id="UP000319210">
    <property type="component" value="Unassembled WGS sequence"/>
</dbReference>
<dbReference type="Gene3D" id="1.20.1250.20">
    <property type="entry name" value="MFS general substrate transporter like domains"/>
    <property type="match status" value="1"/>
</dbReference>
<dbReference type="PANTHER" id="PTHR42718:SF39">
    <property type="entry name" value="ACTINORHODIN TRANSPORTER-RELATED"/>
    <property type="match status" value="1"/>
</dbReference>
<feature type="transmembrane region" description="Helical" evidence="7">
    <location>
        <begin position="438"/>
        <end position="458"/>
    </location>
</feature>
<feature type="region of interest" description="Disordered" evidence="6">
    <location>
        <begin position="185"/>
        <end position="229"/>
    </location>
</feature>
<feature type="transmembrane region" description="Helical" evidence="7">
    <location>
        <begin position="43"/>
        <end position="60"/>
    </location>
</feature>
<evidence type="ECO:0000256" key="7">
    <source>
        <dbReference type="SAM" id="Phobius"/>
    </source>
</evidence>
<feature type="transmembrane region" description="Helical" evidence="7">
    <location>
        <begin position="7"/>
        <end position="31"/>
    </location>
</feature>
<reference evidence="9 10" key="1">
    <citation type="submission" date="2019-06" db="EMBL/GenBank/DDBJ databases">
        <title>Whole genome shotgun sequence of Streptomyces cacaoi subsp. cacaoi NBRC 12748.</title>
        <authorList>
            <person name="Hosoyama A."/>
            <person name="Uohara A."/>
            <person name="Ohji S."/>
            <person name="Ichikawa N."/>
        </authorList>
    </citation>
    <scope>NUCLEOTIDE SEQUENCE [LARGE SCALE GENOMIC DNA]</scope>
    <source>
        <strain evidence="9 10">NBRC 12748</strain>
    </source>
</reference>
<dbReference type="GO" id="GO:0005886">
    <property type="term" value="C:plasma membrane"/>
    <property type="evidence" value="ECO:0007669"/>
    <property type="project" value="UniProtKB-SubCell"/>
</dbReference>
<keyword evidence="5" id="KW-0046">Antibiotic resistance</keyword>
<feature type="transmembrane region" description="Helical" evidence="7">
    <location>
        <begin position="340"/>
        <end position="358"/>
    </location>
</feature>
<dbReference type="InterPro" id="IPR020846">
    <property type="entry name" value="MFS_dom"/>
</dbReference>
<feature type="transmembrane region" description="Helical" evidence="7">
    <location>
        <begin position="393"/>
        <end position="417"/>
    </location>
</feature>
<organism evidence="9 10">
    <name type="scientific">Streptomyces cacaoi</name>
    <dbReference type="NCBI Taxonomy" id="1898"/>
    <lineage>
        <taxon>Bacteria</taxon>
        <taxon>Bacillati</taxon>
        <taxon>Actinomycetota</taxon>
        <taxon>Actinomycetes</taxon>
        <taxon>Kitasatosporales</taxon>
        <taxon>Streptomycetaceae</taxon>
        <taxon>Streptomyces</taxon>
    </lineage>
</organism>
<dbReference type="EMBL" id="BJMM01000003">
    <property type="protein sequence ID" value="GEB48466.1"/>
    <property type="molecule type" value="Genomic_DNA"/>
</dbReference>
<keyword evidence="2 7" id="KW-0812">Transmembrane</keyword>
<accession>A0A4Y3QSS8</accession>
<dbReference type="GO" id="GO:0022857">
    <property type="term" value="F:transmembrane transporter activity"/>
    <property type="evidence" value="ECO:0007669"/>
    <property type="project" value="InterPro"/>
</dbReference>
<dbReference type="SUPFAM" id="SSF103473">
    <property type="entry name" value="MFS general substrate transporter"/>
    <property type="match status" value="2"/>
</dbReference>
<evidence type="ECO:0000259" key="8">
    <source>
        <dbReference type="PROSITE" id="PS50850"/>
    </source>
</evidence>
<sequence length="512" mass="51439">MRKRPALAVVLSGTFLANLDVFIVVVAVPAIERGLHANEGQQQLVLAGYQLVYGLGLVAGGRLGDHVGAFRIFGIGTALFTAASLGCGLAPTAGALVAARLVQGLGTALVVPQAYRTAQTLFAGDARRQAFALTGAVMGSGAVCGQLLGGWLLAADVLGLGWRAVFLVNVPVGVAALAALPWVTGTPRRPRQPGHGPLPEPGPKPERAGGRGPEAEPERGPGRRSAGPRVRLDLPGTALAALALGLVTAPLVTAGESGPPWWTVPCAVVSLPAAVLFLRHERAVQRRGGDPLLPPHLLRLPGFRPGLALVALVNSGLGAFILILGLLLQRGLRQGPWETGLGMLPTAGAFVVTSLLGPRLPVAPFRLLCGAALLSTAGYLGCVVSAVRGDLPWLLVGLGVSGAGLGLFVTPSLAVTLRTVPARLSGAASGVLSTVQQLAAALGVCVFGTLFFALVHSGTGHPGAFAAVTAAIATTTAAGGVLAAVLRPAAPSPEAAAPAAAGEGAGRPEATH</sequence>
<dbReference type="PANTHER" id="PTHR42718">
    <property type="entry name" value="MAJOR FACILITATOR SUPERFAMILY MULTIDRUG TRANSPORTER MFSC"/>
    <property type="match status" value="1"/>
</dbReference>
<dbReference type="PROSITE" id="PS50850">
    <property type="entry name" value="MFS"/>
    <property type="match status" value="1"/>
</dbReference>
<feature type="transmembrane region" description="Helical" evidence="7">
    <location>
        <begin position="464"/>
        <end position="486"/>
    </location>
</feature>
<feature type="transmembrane region" description="Helical" evidence="7">
    <location>
        <begin position="97"/>
        <end position="118"/>
    </location>
</feature>
<evidence type="ECO:0000256" key="5">
    <source>
        <dbReference type="ARBA" id="ARBA00023251"/>
    </source>
</evidence>
<evidence type="ECO:0000256" key="6">
    <source>
        <dbReference type="SAM" id="MobiDB-lite"/>
    </source>
</evidence>
<feature type="transmembrane region" description="Helical" evidence="7">
    <location>
        <begin position="130"/>
        <end position="154"/>
    </location>
</feature>
<dbReference type="GO" id="GO:0046677">
    <property type="term" value="P:response to antibiotic"/>
    <property type="evidence" value="ECO:0007669"/>
    <property type="project" value="UniProtKB-KW"/>
</dbReference>
<evidence type="ECO:0000313" key="9">
    <source>
        <dbReference type="EMBL" id="GEB48466.1"/>
    </source>
</evidence>
<keyword evidence="4 7" id="KW-0472">Membrane</keyword>
<evidence type="ECO:0000256" key="3">
    <source>
        <dbReference type="ARBA" id="ARBA00022989"/>
    </source>
</evidence>
<feature type="transmembrane region" description="Helical" evidence="7">
    <location>
        <begin position="232"/>
        <end position="254"/>
    </location>
</feature>
<dbReference type="InterPro" id="IPR036259">
    <property type="entry name" value="MFS_trans_sf"/>
</dbReference>
<keyword evidence="3 7" id="KW-1133">Transmembrane helix</keyword>
<keyword evidence="10" id="KW-1185">Reference proteome</keyword>
<comment type="caution">
    <text evidence="9">The sequence shown here is derived from an EMBL/GenBank/DDBJ whole genome shotgun (WGS) entry which is preliminary data.</text>
</comment>
<dbReference type="AlphaFoldDB" id="A0A4Y3QSS8"/>
<proteinExistence type="predicted"/>
<feature type="compositionally biased region" description="Basic and acidic residues" evidence="6">
    <location>
        <begin position="203"/>
        <end position="221"/>
    </location>
</feature>
<dbReference type="Gene3D" id="1.20.1720.10">
    <property type="entry name" value="Multidrug resistance protein D"/>
    <property type="match status" value="1"/>
</dbReference>
<dbReference type="CDD" id="cd17321">
    <property type="entry name" value="MFS_MMR_MDR_like"/>
    <property type="match status" value="1"/>
</dbReference>
<feature type="transmembrane region" description="Helical" evidence="7">
    <location>
        <begin position="160"/>
        <end position="183"/>
    </location>
</feature>
<feature type="transmembrane region" description="Helical" evidence="7">
    <location>
        <begin position="307"/>
        <end position="328"/>
    </location>
</feature>
<evidence type="ECO:0000313" key="10">
    <source>
        <dbReference type="Proteomes" id="UP000319210"/>
    </source>
</evidence>
<dbReference type="OrthoDB" id="7375466at2"/>
<name>A0A4Y3QSS8_STRCI</name>